<protein>
    <recommendedName>
        <fullName evidence="4">Zinc-finger</fullName>
    </recommendedName>
</protein>
<dbReference type="AlphaFoldDB" id="A0A521FZJ7"/>
<feature type="compositionally biased region" description="Acidic residues" evidence="1">
    <location>
        <begin position="81"/>
        <end position="99"/>
    </location>
</feature>
<dbReference type="Proteomes" id="UP000316238">
    <property type="component" value="Unassembled WGS sequence"/>
</dbReference>
<organism evidence="2 3">
    <name type="scientific">Candidatus Electronema aureum</name>
    <dbReference type="NCBI Taxonomy" id="2005002"/>
    <lineage>
        <taxon>Bacteria</taxon>
        <taxon>Pseudomonadati</taxon>
        <taxon>Thermodesulfobacteriota</taxon>
        <taxon>Desulfobulbia</taxon>
        <taxon>Desulfobulbales</taxon>
        <taxon>Desulfobulbaceae</taxon>
        <taxon>Candidatus Electronema</taxon>
    </lineage>
</organism>
<proteinExistence type="predicted"/>
<evidence type="ECO:0000313" key="2">
    <source>
        <dbReference type="EMBL" id="TAA74189.1"/>
    </source>
</evidence>
<evidence type="ECO:0000256" key="1">
    <source>
        <dbReference type="SAM" id="MobiDB-lite"/>
    </source>
</evidence>
<evidence type="ECO:0008006" key="4">
    <source>
        <dbReference type="Google" id="ProtNLM"/>
    </source>
</evidence>
<reference evidence="2" key="1">
    <citation type="submission" date="2017-07" db="EMBL/GenBank/DDBJ databases">
        <title>The cable genome - Insights into the physiology and evolution of filamentous bacteria capable of sulfide oxidation via long distance electron transfer.</title>
        <authorList>
            <person name="Thorup C."/>
            <person name="Bjerg J.T."/>
            <person name="Schreiber L."/>
            <person name="Nielsen L.P."/>
            <person name="Kjeldsen K.U."/>
            <person name="Boesen T."/>
            <person name="Boggild A."/>
            <person name="Meysman F."/>
            <person name="Geelhoed J."/>
            <person name="Schramm A."/>
        </authorList>
    </citation>
    <scope>NUCLEOTIDE SEQUENCE [LARGE SCALE GENOMIC DNA]</scope>
    <source>
        <strain evidence="2">GS</strain>
    </source>
</reference>
<dbReference type="EMBL" id="NQJD01000036">
    <property type="protein sequence ID" value="TAA74189.1"/>
    <property type="molecule type" value="Genomic_DNA"/>
</dbReference>
<gene>
    <name evidence="2" type="ORF">CDV28_13621</name>
</gene>
<sequence length="99" mass="11389">MQCNQLLRLVKEWHTHVKQETMAPGRMMQFVDSHIKECRICREDSGLSSEIEKIREHVFPELKYAKTGRSPQDLFTPDIFAGDEPDTDPPDDSPADGLF</sequence>
<accession>A0A521FZJ7</accession>
<name>A0A521FZJ7_9BACT</name>
<feature type="region of interest" description="Disordered" evidence="1">
    <location>
        <begin position="68"/>
        <end position="99"/>
    </location>
</feature>
<comment type="caution">
    <text evidence="2">The sequence shown here is derived from an EMBL/GenBank/DDBJ whole genome shotgun (WGS) entry which is preliminary data.</text>
</comment>
<evidence type="ECO:0000313" key="3">
    <source>
        <dbReference type="Proteomes" id="UP000316238"/>
    </source>
</evidence>
<keyword evidence="3" id="KW-1185">Reference proteome</keyword>